<evidence type="ECO:0000313" key="1">
    <source>
        <dbReference type="EMBL" id="KAH7690169.1"/>
    </source>
</evidence>
<dbReference type="EMBL" id="CM037012">
    <property type="protein sequence ID" value="KAH7690169.1"/>
    <property type="molecule type" value="Genomic_DNA"/>
</dbReference>
<dbReference type="Proteomes" id="UP000827976">
    <property type="component" value="Chromosome 2"/>
</dbReference>
<name>A0ACB7WPS8_DIOAL</name>
<organism evidence="1 2">
    <name type="scientific">Dioscorea alata</name>
    <name type="common">Purple yam</name>
    <dbReference type="NCBI Taxonomy" id="55571"/>
    <lineage>
        <taxon>Eukaryota</taxon>
        <taxon>Viridiplantae</taxon>
        <taxon>Streptophyta</taxon>
        <taxon>Embryophyta</taxon>
        <taxon>Tracheophyta</taxon>
        <taxon>Spermatophyta</taxon>
        <taxon>Magnoliopsida</taxon>
        <taxon>Liliopsida</taxon>
        <taxon>Dioscoreales</taxon>
        <taxon>Dioscoreaceae</taxon>
        <taxon>Dioscorea</taxon>
    </lineage>
</organism>
<accession>A0ACB7WPS8</accession>
<gene>
    <name evidence="1" type="ORF">IHE45_02G027600</name>
</gene>
<evidence type="ECO:0000313" key="2">
    <source>
        <dbReference type="Proteomes" id="UP000827976"/>
    </source>
</evidence>
<reference evidence="2" key="1">
    <citation type="journal article" date="2022" name="Nat. Commun.">
        <title>Chromosome evolution and the genetic basis of agronomically important traits in greater yam.</title>
        <authorList>
            <person name="Bredeson J.V."/>
            <person name="Lyons J.B."/>
            <person name="Oniyinde I.O."/>
            <person name="Okereke N.R."/>
            <person name="Kolade O."/>
            <person name="Nnabue I."/>
            <person name="Nwadili C.O."/>
            <person name="Hribova E."/>
            <person name="Parker M."/>
            <person name="Nwogha J."/>
            <person name="Shu S."/>
            <person name="Carlson J."/>
            <person name="Kariba R."/>
            <person name="Muthemba S."/>
            <person name="Knop K."/>
            <person name="Barton G.J."/>
            <person name="Sherwood A.V."/>
            <person name="Lopez-Montes A."/>
            <person name="Asiedu R."/>
            <person name="Jamnadass R."/>
            <person name="Muchugi A."/>
            <person name="Goodstein D."/>
            <person name="Egesi C.N."/>
            <person name="Featherston J."/>
            <person name="Asfaw A."/>
            <person name="Simpson G.G."/>
            <person name="Dolezel J."/>
            <person name="Hendre P.S."/>
            <person name="Van Deynze A."/>
            <person name="Kumar P.L."/>
            <person name="Obidiegwu J.E."/>
            <person name="Bhattacharjee R."/>
            <person name="Rokhsar D.S."/>
        </authorList>
    </citation>
    <scope>NUCLEOTIDE SEQUENCE [LARGE SCALE GENOMIC DNA]</scope>
    <source>
        <strain evidence="2">cv. TDa95/00328</strain>
    </source>
</reference>
<feature type="non-terminal residue" evidence="1">
    <location>
        <position position="1"/>
    </location>
</feature>
<sequence length="167" mass="19811">LLNLTAHEPQKWTTIIEIWGQMVCRKYDELDYTKTPVEMYSYLEKFLGEAARAVWESYKLNYPQDFSRDLELGDNPYNFVNKVRLLLLEDSPNANYGQQQIESIKKLEQLQIKNWTFIKPFLLDFMYYSSIAGCFYDKTIGEKLFMKLPDEYVSDTESIYSIISYPD</sequence>
<keyword evidence="2" id="KW-1185">Reference proteome</keyword>
<proteinExistence type="predicted"/>
<feature type="non-terminal residue" evidence="1">
    <location>
        <position position="167"/>
    </location>
</feature>
<comment type="caution">
    <text evidence="1">The sequence shown here is derived from an EMBL/GenBank/DDBJ whole genome shotgun (WGS) entry which is preliminary data.</text>
</comment>
<protein>
    <submittedName>
        <fullName evidence="1">Uncharacterized protein</fullName>
    </submittedName>
</protein>